<name>A0A6C0C3M5_9ZZZZ</name>
<evidence type="ECO:0000313" key="1">
    <source>
        <dbReference type="EMBL" id="QHS98359.1"/>
    </source>
</evidence>
<dbReference type="EMBL" id="MN739316">
    <property type="protein sequence ID" value="QHS98359.1"/>
    <property type="molecule type" value="Genomic_DNA"/>
</dbReference>
<accession>A0A6C0C3M5</accession>
<proteinExistence type="predicted"/>
<organism evidence="1">
    <name type="scientific">viral metagenome</name>
    <dbReference type="NCBI Taxonomy" id="1070528"/>
    <lineage>
        <taxon>unclassified sequences</taxon>
        <taxon>metagenomes</taxon>
        <taxon>organismal metagenomes</taxon>
    </lineage>
</organism>
<protein>
    <submittedName>
        <fullName evidence="1">Uncharacterized protein</fullName>
    </submittedName>
</protein>
<reference evidence="1" key="1">
    <citation type="journal article" date="2020" name="Nature">
        <title>Giant virus diversity and host interactions through global metagenomics.</title>
        <authorList>
            <person name="Schulz F."/>
            <person name="Roux S."/>
            <person name="Paez-Espino D."/>
            <person name="Jungbluth S."/>
            <person name="Walsh D.A."/>
            <person name="Denef V.J."/>
            <person name="McMahon K.D."/>
            <person name="Konstantinidis K.T."/>
            <person name="Eloe-Fadrosh E.A."/>
            <person name="Kyrpides N.C."/>
            <person name="Woyke T."/>
        </authorList>
    </citation>
    <scope>NUCLEOTIDE SEQUENCE</scope>
    <source>
        <strain evidence="1">GVMAG-M-3300020185-18</strain>
    </source>
</reference>
<dbReference type="AlphaFoldDB" id="A0A6C0C3M5"/>
<sequence length="62" mass="7154">MSGIEVVMGLATVISAVSSAVNVGDKSHKIYKWYRRKKIEKEMSKWDFDDVDDEYTVVKKKN</sequence>